<dbReference type="PANTHER" id="PTHR43861:SF1">
    <property type="entry name" value="TRANS-ACONITATE 2-METHYLTRANSFERASE"/>
    <property type="match status" value="1"/>
</dbReference>
<dbReference type="InterPro" id="IPR013216">
    <property type="entry name" value="Methyltransf_11"/>
</dbReference>
<dbReference type="Gene3D" id="3.40.50.150">
    <property type="entry name" value="Vaccinia Virus protein VP39"/>
    <property type="match status" value="1"/>
</dbReference>
<sequence>MKSTHEWKPEEYDQNMAFVSGFGKGLIDWLSPQQGEYILDLGCGTGELADEISKSGAVVTGMDFSQEMVSHASKKFPHLHFFQGNGENFTTETSYDAVFSNAALHWMKDTKSAAASMYRCLKPGGRLIAEFGGQGNVEVIYQAARDILQEDYGINADKRNPWYFPSIGQYANLLEQTGFHVTKAVHYDRPTPLPEGILGIQHWLKHFGGMLFTGMEQQDQQEAFYKISERVKPLLWRNDTYYADYKRLRIAAVKR</sequence>
<proteinExistence type="predicted"/>
<dbReference type="GO" id="GO:0032259">
    <property type="term" value="P:methylation"/>
    <property type="evidence" value="ECO:0007669"/>
    <property type="project" value="UniProtKB-KW"/>
</dbReference>
<evidence type="ECO:0000313" key="3">
    <source>
        <dbReference type="Proteomes" id="UP000565468"/>
    </source>
</evidence>
<name>A0A848M4W9_PAELE</name>
<keyword evidence="2" id="KW-0808">Transferase</keyword>
<keyword evidence="2" id="KW-0489">Methyltransferase</keyword>
<dbReference type="RefSeq" id="WP_169504021.1">
    <property type="nucleotide sequence ID" value="NZ_JABBPN010000003.1"/>
</dbReference>
<comment type="caution">
    <text evidence="2">The sequence shown here is derived from an EMBL/GenBank/DDBJ whole genome shotgun (WGS) entry which is preliminary data.</text>
</comment>
<feature type="domain" description="Methyltransferase type 11" evidence="1">
    <location>
        <begin position="39"/>
        <end position="128"/>
    </location>
</feature>
<dbReference type="EMBL" id="JABBPN010000003">
    <property type="protein sequence ID" value="NMO95281.1"/>
    <property type="molecule type" value="Genomic_DNA"/>
</dbReference>
<dbReference type="InterPro" id="IPR029063">
    <property type="entry name" value="SAM-dependent_MTases_sf"/>
</dbReference>
<dbReference type="GO" id="GO:0008757">
    <property type="term" value="F:S-adenosylmethionine-dependent methyltransferase activity"/>
    <property type="evidence" value="ECO:0007669"/>
    <property type="project" value="InterPro"/>
</dbReference>
<organism evidence="2 3">
    <name type="scientific">Paenibacillus lemnae</name>
    <dbReference type="NCBI Taxonomy" id="1330551"/>
    <lineage>
        <taxon>Bacteria</taxon>
        <taxon>Bacillati</taxon>
        <taxon>Bacillota</taxon>
        <taxon>Bacilli</taxon>
        <taxon>Bacillales</taxon>
        <taxon>Paenibacillaceae</taxon>
        <taxon>Paenibacillus</taxon>
    </lineage>
</organism>
<dbReference type="Pfam" id="PF08241">
    <property type="entry name" value="Methyltransf_11"/>
    <property type="match status" value="1"/>
</dbReference>
<dbReference type="SUPFAM" id="SSF53335">
    <property type="entry name" value="S-adenosyl-L-methionine-dependent methyltransferases"/>
    <property type="match status" value="1"/>
</dbReference>
<gene>
    <name evidence="2" type="ORF">HII30_05700</name>
</gene>
<reference evidence="2 3" key="1">
    <citation type="submission" date="2020-04" db="EMBL/GenBank/DDBJ databases">
        <title>Paenibacillus algicola sp. nov., a novel marine bacterium producing alginate lyase.</title>
        <authorList>
            <person name="Huang H."/>
        </authorList>
    </citation>
    <scope>NUCLEOTIDE SEQUENCE [LARGE SCALE GENOMIC DNA]</scope>
    <source>
        <strain evidence="2 3">L7-75</strain>
    </source>
</reference>
<keyword evidence="3" id="KW-1185">Reference proteome</keyword>
<accession>A0A848M4W9</accession>
<dbReference type="Proteomes" id="UP000565468">
    <property type="component" value="Unassembled WGS sequence"/>
</dbReference>
<protein>
    <submittedName>
        <fullName evidence="2">Methyltransferase domain-containing protein</fullName>
    </submittedName>
</protein>
<dbReference type="AlphaFoldDB" id="A0A848M4W9"/>
<evidence type="ECO:0000259" key="1">
    <source>
        <dbReference type="Pfam" id="PF08241"/>
    </source>
</evidence>
<dbReference type="CDD" id="cd02440">
    <property type="entry name" value="AdoMet_MTases"/>
    <property type="match status" value="1"/>
</dbReference>
<evidence type="ECO:0000313" key="2">
    <source>
        <dbReference type="EMBL" id="NMO95281.1"/>
    </source>
</evidence>
<dbReference type="PANTHER" id="PTHR43861">
    <property type="entry name" value="TRANS-ACONITATE 2-METHYLTRANSFERASE-RELATED"/>
    <property type="match status" value="1"/>
</dbReference>